<accession>A0A8S1RTY7</accession>
<gene>
    <name evidence="2" type="ORF">PSON_ATCC_30995.1.T3440002</name>
</gene>
<keyword evidence="3" id="KW-1185">Reference proteome</keyword>
<protein>
    <submittedName>
        <fullName evidence="2">Uncharacterized protein</fullName>
    </submittedName>
</protein>
<organism evidence="2 3">
    <name type="scientific">Paramecium sonneborni</name>
    <dbReference type="NCBI Taxonomy" id="65129"/>
    <lineage>
        <taxon>Eukaryota</taxon>
        <taxon>Sar</taxon>
        <taxon>Alveolata</taxon>
        <taxon>Ciliophora</taxon>
        <taxon>Intramacronucleata</taxon>
        <taxon>Oligohymenophorea</taxon>
        <taxon>Peniculida</taxon>
        <taxon>Parameciidae</taxon>
        <taxon>Paramecium</taxon>
    </lineage>
</organism>
<evidence type="ECO:0000256" key="1">
    <source>
        <dbReference type="SAM" id="SignalP"/>
    </source>
</evidence>
<keyword evidence="1" id="KW-0732">Signal</keyword>
<feature type="chain" id="PRO_5035776634" evidence="1">
    <location>
        <begin position="19"/>
        <end position="176"/>
    </location>
</feature>
<feature type="signal peptide" evidence="1">
    <location>
        <begin position="1"/>
        <end position="18"/>
    </location>
</feature>
<dbReference type="AlphaFoldDB" id="A0A8S1RTY7"/>
<comment type="caution">
    <text evidence="2">The sequence shown here is derived from an EMBL/GenBank/DDBJ whole genome shotgun (WGS) entry which is preliminary data.</text>
</comment>
<proteinExistence type="predicted"/>
<sequence>MQIKFLIFICLTAQQCRCECQYNKHILRGYYRNIMHQNSGVLLEQRNSIWLHLNQVQGLFFRDSIEQDRYTNLQTVGYTSCLQIMCKIRISLLQNFEINTLRIWMWDGDVRSYKFSVYAISENKEKLISIQNAASGVTTICFPDQHVKEFVLYNLEGNTRNIQFHIIKIEAFYQFK</sequence>
<dbReference type="Proteomes" id="UP000692954">
    <property type="component" value="Unassembled WGS sequence"/>
</dbReference>
<dbReference type="OrthoDB" id="9997739at2759"/>
<dbReference type="EMBL" id="CAJJDN010000344">
    <property type="protein sequence ID" value="CAD8130920.1"/>
    <property type="molecule type" value="Genomic_DNA"/>
</dbReference>
<reference evidence="2" key="1">
    <citation type="submission" date="2021-01" db="EMBL/GenBank/DDBJ databases">
        <authorList>
            <consortium name="Genoscope - CEA"/>
            <person name="William W."/>
        </authorList>
    </citation>
    <scope>NUCLEOTIDE SEQUENCE</scope>
</reference>
<evidence type="ECO:0000313" key="3">
    <source>
        <dbReference type="Proteomes" id="UP000692954"/>
    </source>
</evidence>
<evidence type="ECO:0000313" key="2">
    <source>
        <dbReference type="EMBL" id="CAD8130920.1"/>
    </source>
</evidence>
<name>A0A8S1RTY7_9CILI</name>